<evidence type="ECO:0000256" key="5">
    <source>
        <dbReference type="ARBA" id="ARBA00034308"/>
    </source>
</evidence>
<dbReference type="SUPFAM" id="SSF56281">
    <property type="entry name" value="Metallo-hydrolase/oxidoreductase"/>
    <property type="match status" value="1"/>
</dbReference>
<comment type="function">
    <text evidence="4">Counteracts the host Pycsar antiviral defense system. Phosphodiesterase that enables metal-dependent hydrolysis of host cyclic nucleotide Pycsar defense signals such as cCMP and cUMP.</text>
</comment>
<dbReference type="GO" id="GO:0042781">
    <property type="term" value="F:3'-tRNA processing endoribonuclease activity"/>
    <property type="evidence" value="ECO:0007669"/>
    <property type="project" value="TreeGrafter"/>
</dbReference>
<evidence type="ECO:0000259" key="6">
    <source>
        <dbReference type="SMART" id="SM00849"/>
    </source>
</evidence>
<dbReference type="InterPro" id="IPR036866">
    <property type="entry name" value="RibonucZ/Hydroxyglut_hydro"/>
</dbReference>
<dbReference type="SMART" id="SM00849">
    <property type="entry name" value="Lactamase_B"/>
    <property type="match status" value="1"/>
</dbReference>
<proteinExistence type="inferred from homology"/>
<organismHost>
    <name type="scientific">Bacillus subtilis</name>
    <dbReference type="NCBI Taxonomy" id="1423"/>
</organismHost>
<keyword evidence="8" id="KW-1185">Reference proteome</keyword>
<dbReference type="PANTHER" id="PTHR46018:SF7">
    <property type="entry name" value="RIBONUCLEASE Z"/>
    <property type="match status" value="1"/>
</dbReference>
<dbReference type="OrthoDB" id="21899at10239"/>
<organism evidence="7 8">
    <name type="scientific">Bacillus phage Grass</name>
    <dbReference type="NCBI Taxonomy" id="1406785"/>
    <lineage>
        <taxon>Viruses</taxon>
        <taxon>Duplodnaviria</taxon>
        <taxon>Heunggongvirae</taxon>
        <taxon>Uroviricota</taxon>
        <taxon>Caudoviricetes</taxon>
        <taxon>Herelleviridae</taxon>
        <taxon>Bastillevirinae</taxon>
        <taxon>Nitunavirus</taxon>
        <taxon>Nitunavirus grass</taxon>
    </lineage>
</organism>
<feature type="domain" description="Metallo-beta-lactamase" evidence="6">
    <location>
        <begin position="21"/>
        <end position="231"/>
    </location>
</feature>
<reference evidence="7 8" key="1">
    <citation type="journal article" date="2013" name="Genome Announc.">
        <title>Complete Genome of Bacillus subtilis Myophage Grass.</title>
        <authorList>
            <person name="Miller S.Y."/>
            <person name="Colquhoun J.M."/>
            <person name="Perl A.L."/>
            <person name="Chamakura K.R."/>
            <person name="Kuty Everett G.F."/>
        </authorList>
    </citation>
    <scope>NUCLEOTIDE SEQUENCE [LARGE SCALE GENOMIC DNA]</scope>
</reference>
<evidence type="ECO:0000256" key="2">
    <source>
        <dbReference type="ARBA" id="ARBA00022632"/>
    </source>
</evidence>
<dbReference type="Gene3D" id="3.60.15.10">
    <property type="entry name" value="Ribonuclease Z/Hydroxyacylglutathione hydrolase-like"/>
    <property type="match status" value="1"/>
</dbReference>
<dbReference type="Proteomes" id="UP000017648">
    <property type="component" value="Segment"/>
</dbReference>
<protein>
    <submittedName>
        <fullName evidence="7">Metal-dependent hydrolase</fullName>
    </submittedName>
</protein>
<sequence length="257" mass="29250">MRHTMELKMVGTGSAFSKKFYNNSALVQFTNGYNLLIDCGHSVPKGLHYLGIPLESIDGILITHTHADHIGGLEEVALYNKFVLGGRKIDLLVPNTLVESLWENSLKGGLRYPDEDSSEPELSDYFTVRSLKTSSYGVAHTQIEENMAVRLYPTVHVSHMDSYAVGLVDRGEDKVFYSSDTIFDEYLIDYALTYSWVFHDCQFFTGGVHASLDELLNYIPEEDQDRVFLMHYGDNLEDFFNKTGRMRFALQGRTYIL</sequence>
<evidence type="ECO:0000256" key="1">
    <source>
        <dbReference type="ARBA" id="ARBA00022581"/>
    </source>
</evidence>
<evidence type="ECO:0000256" key="4">
    <source>
        <dbReference type="ARBA" id="ARBA00034293"/>
    </source>
</evidence>
<keyword evidence="2" id="KW-1090">Inhibition of host innate immune response by virus</keyword>
<keyword evidence="3" id="KW-0899">Viral immunoevasion</keyword>
<evidence type="ECO:0000256" key="3">
    <source>
        <dbReference type="ARBA" id="ARBA00023280"/>
    </source>
</evidence>
<dbReference type="GO" id="GO:0052170">
    <property type="term" value="P:symbiont-mediated suppression of host innate immune response"/>
    <property type="evidence" value="ECO:0007669"/>
    <property type="project" value="UniProtKB-KW"/>
</dbReference>
<keyword evidence="1" id="KW-0945">Host-virus interaction</keyword>
<dbReference type="Pfam" id="PF23023">
    <property type="entry name" value="Anti-Pycsar_Apyc1"/>
    <property type="match status" value="1"/>
</dbReference>
<dbReference type="KEGG" id="vg:17960043"/>
<evidence type="ECO:0000313" key="7">
    <source>
        <dbReference type="EMBL" id="AGY47384.1"/>
    </source>
</evidence>
<comment type="similarity">
    <text evidence="5">Belongs to the anti-Pycsar protein Apyc1 family.</text>
</comment>
<accession>U5PU04</accession>
<gene>
    <name evidence="7" type="ORF">Grass_119</name>
</gene>
<dbReference type="GeneID" id="17960043"/>
<keyword evidence="7" id="KW-0378">Hydrolase</keyword>
<dbReference type="GO" id="GO:0046872">
    <property type="term" value="F:metal ion binding"/>
    <property type="evidence" value="ECO:0007669"/>
    <property type="project" value="UniProtKB-KW"/>
</dbReference>
<dbReference type="InterPro" id="IPR001279">
    <property type="entry name" value="Metallo-B-lactamas"/>
</dbReference>
<dbReference type="EMBL" id="KF669652">
    <property type="protein sequence ID" value="AGY47384.1"/>
    <property type="molecule type" value="Genomic_DNA"/>
</dbReference>
<evidence type="ECO:0000313" key="8">
    <source>
        <dbReference type="Proteomes" id="UP000017648"/>
    </source>
</evidence>
<name>U5PU04_BPGRA</name>
<dbReference type="RefSeq" id="YP_008771485.1">
    <property type="nucleotide sequence ID" value="NC_022771.1"/>
</dbReference>
<dbReference type="PANTHER" id="PTHR46018">
    <property type="entry name" value="ZINC PHOSPHODIESTERASE ELAC PROTEIN 1"/>
    <property type="match status" value="1"/>
</dbReference>